<dbReference type="AlphaFoldDB" id="A0A7J9C3Z8"/>
<accession>A0A7J9C3Z8</accession>
<name>A0A7J9C3Z8_GOSGO</name>
<reference evidence="2 3" key="1">
    <citation type="journal article" date="2019" name="Genome Biol. Evol.">
        <title>Insights into the evolution of the New World diploid cottons (Gossypium, subgenus Houzingenia) based on genome sequencing.</title>
        <authorList>
            <person name="Grover C.E."/>
            <person name="Arick M.A. 2nd"/>
            <person name="Thrash A."/>
            <person name="Conover J.L."/>
            <person name="Sanders W.S."/>
            <person name="Peterson D.G."/>
            <person name="Frelichowski J.E."/>
            <person name="Scheffler J.A."/>
            <person name="Scheffler B.E."/>
            <person name="Wendel J.F."/>
        </authorList>
    </citation>
    <scope>NUCLEOTIDE SEQUENCE [LARGE SCALE GENOMIC DNA]</scope>
    <source>
        <strain evidence="2">5</strain>
        <tissue evidence="2">Leaf</tissue>
    </source>
</reference>
<dbReference type="OrthoDB" id="998778at2759"/>
<comment type="caution">
    <text evidence="2">The sequence shown here is derived from an EMBL/GenBank/DDBJ whole genome shotgun (WGS) entry which is preliminary data.</text>
</comment>
<proteinExistence type="predicted"/>
<dbReference type="EMBL" id="JABEZY010000008">
    <property type="protein sequence ID" value="MBA0743084.1"/>
    <property type="molecule type" value="Genomic_DNA"/>
</dbReference>
<dbReference type="Proteomes" id="UP000593579">
    <property type="component" value="Unassembled WGS sequence"/>
</dbReference>
<sequence length="295" mass="32612">MVGANPSGSNSGVGRATKKVHSKTELPLDTDDPTVDGNGQKVQESEVPRVSYKSTLLGASQALTQNTLLDEEFVLMDDDVTTLVVEGVLSITTTDEKRSIHRRVKNDGQNDVNGGSRFAALGEVEGDEQDTVNDLINDKKVERRMEKNKVMGSVGDLMIQGTNKQTKENRMRQQVKRNGLLIGIEPKAISKALRPNNGKMGVRVKKKINGKFDDGLKMGPKEVEGYGGNFMIQPINVSLNLNQEKHKALHYSVELRATMNGLVREFEWVPKKAPMEDDTSFIKEVMVIEDACNDE</sequence>
<organism evidence="2 3">
    <name type="scientific">Gossypium gossypioides</name>
    <name type="common">Mexican cotton</name>
    <name type="synonym">Selera gossypioides</name>
    <dbReference type="NCBI Taxonomy" id="34282"/>
    <lineage>
        <taxon>Eukaryota</taxon>
        <taxon>Viridiplantae</taxon>
        <taxon>Streptophyta</taxon>
        <taxon>Embryophyta</taxon>
        <taxon>Tracheophyta</taxon>
        <taxon>Spermatophyta</taxon>
        <taxon>Magnoliopsida</taxon>
        <taxon>eudicotyledons</taxon>
        <taxon>Gunneridae</taxon>
        <taxon>Pentapetalae</taxon>
        <taxon>rosids</taxon>
        <taxon>malvids</taxon>
        <taxon>Malvales</taxon>
        <taxon>Malvaceae</taxon>
        <taxon>Malvoideae</taxon>
        <taxon>Gossypium</taxon>
    </lineage>
</organism>
<feature type="non-terminal residue" evidence="2">
    <location>
        <position position="1"/>
    </location>
</feature>
<feature type="region of interest" description="Disordered" evidence="1">
    <location>
        <begin position="1"/>
        <end position="47"/>
    </location>
</feature>
<keyword evidence="3" id="KW-1185">Reference proteome</keyword>
<evidence type="ECO:0000256" key="1">
    <source>
        <dbReference type="SAM" id="MobiDB-lite"/>
    </source>
</evidence>
<protein>
    <submittedName>
        <fullName evidence="2">Uncharacterized protein</fullName>
    </submittedName>
</protein>
<feature type="compositionally biased region" description="Polar residues" evidence="1">
    <location>
        <begin position="1"/>
        <end position="12"/>
    </location>
</feature>
<gene>
    <name evidence="2" type="ORF">Gogos_005803</name>
</gene>
<evidence type="ECO:0000313" key="3">
    <source>
        <dbReference type="Proteomes" id="UP000593579"/>
    </source>
</evidence>
<evidence type="ECO:0000313" key="2">
    <source>
        <dbReference type="EMBL" id="MBA0743084.1"/>
    </source>
</evidence>